<keyword evidence="1" id="KW-0547">Nucleotide-binding</keyword>
<keyword evidence="1" id="KW-0378">Hydrolase</keyword>
<name>A0A8X6KYG8_TRICU</name>
<evidence type="ECO:0000313" key="1">
    <source>
        <dbReference type="EMBL" id="GFQ89929.1"/>
    </source>
</evidence>
<dbReference type="Proteomes" id="UP000887116">
    <property type="component" value="Unassembled WGS sequence"/>
</dbReference>
<keyword evidence="2" id="KW-1185">Reference proteome</keyword>
<keyword evidence="1" id="KW-0347">Helicase</keyword>
<reference evidence="1" key="1">
    <citation type="submission" date="2020-07" db="EMBL/GenBank/DDBJ databases">
        <title>Multicomponent nature underlies the extraordinary mechanical properties of spider dragline silk.</title>
        <authorList>
            <person name="Kono N."/>
            <person name="Nakamura H."/>
            <person name="Mori M."/>
            <person name="Yoshida Y."/>
            <person name="Ohtoshi R."/>
            <person name="Malay A.D."/>
            <person name="Moran D.A.P."/>
            <person name="Tomita M."/>
            <person name="Numata K."/>
            <person name="Arakawa K."/>
        </authorList>
    </citation>
    <scope>NUCLEOTIDE SEQUENCE</scope>
</reference>
<evidence type="ECO:0000313" key="2">
    <source>
        <dbReference type="Proteomes" id="UP000887116"/>
    </source>
</evidence>
<gene>
    <name evidence="1" type="primary">6041855</name>
    <name evidence="1" type="ORF">TNCT_497111</name>
</gene>
<protein>
    <submittedName>
        <fullName evidence="1">ATP-dependent DNA helicase</fullName>
    </submittedName>
</protein>
<keyword evidence="1" id="KW-0067">ATP-binding</keyword>
<comment type="caution">
    <text evidence="1">The sequence shown here is derived from an EMBL/GenBank/DDBJ whole genome shotgun (WGS) entry which is preliminary data.</text>
</comment>
<sequence>MNRTNIDFEDGIVKYVISILKNIELISEDEYNSELEGQNELSTSVATHKQRLKLWIEFSLEMIGQRCRFKAKPHVISKRDILDFRWSPITARTANIPLGSRIKCHRIQFFITPACAIHQSQGGTFDQIVYQYDKP</sequence>
<proteinExistence type="predicted"/>
<organism evidence="1 2">
    <name type="scientific">Trichonephila clavata</name>
    <name type="common">Joro spider</name>
    <name type="synonym">Nephila clavata</name>
    <dbReference type="NCBI Taxonomy" id="2740835"/>
    <lineage>
        <taxon>Eukaryota</taxon>
        <taxon>Metazoa</taxon>
        <taxon>Ecdysozoa</taxon>
        <taxon>Arthropoda</taxon>
        <taxon>Chelicerata</taxon>
        <taxon>Arachnida</taxon>
        <taxon>Araneae</taxon>
        <taxon>Araneomorphae</taxon>
        <taxon>Entelegynae</taxon>
        <taxon>Araneoidea</taxon>
        <taxon>Nephilidae</taxon>
        <taxon>Trichonephila</taxon>
    </lineage>
</organism>
<accession>A0A8X6KYG8</accession>
<dbReference type="OrthoDB" id="416437at2759"/>
<dbReference type="EMBL" id="BMAO01003751">
    <property type="protein sequence ID" value="GFQ89929.1"/>
    <property type="molecule type" value="Genomic_DNA"/>
</dbReference>
<dbReference type="GO" id="GO:0004386">
    <property type="term" value="F:helicase activity"/>
    <property type="evidence" value="ECO:0007669"/>
    <property type="project" value="UniProtKB-KW"/>
</dbReference>
<dbReference type="AlphaFoldDB" id="A0A8X6KYG8"/>